<organism evidence="9 10">
    <name type="scientific">Roseivivax sediminis</name>
    <dbReference type="NCBI Taxonomy" id="936889"/>
    <lineage>
        <taxon>Bacteria</taxon>
        <taxon>Pseudomonadati</taxon>
        <taxon>Pseudomonadota</taxon>
        <taxon>Alphaproteobacteria</taxon>
        <taxon>Rhodobacterales</taxon>
        <taxon>Roseobacteraceae</taxon>
        <taxon>Roseivivax</taxon>
    </lineage>
</organism>
<evidence type="ECO:0000256" key="3">
    <source>
        <dbReference type="ARBA" id="ARBA00022448"/>
    </source>
</evidence>
<dbReference type="RefSeq" id="WP_149753920.1">
    <property type="nucleotide sequence ID" value="NZ_FOMS01000001.1"/>
</dbReference>
<protein>
    <submittedName>
        <fullName evidence="9">Predicted branched-chain amino acid permease (Azaleucine resistance)</fullName>
    </submittedName>
</protein>
<dbReference type="AlphaFoldDB" id="A0A1I1SCR6"/>
<gene>
    <name evidence="9" type="ORF">SAMN04515678_101101</name>
</gene>
<comment type="subcellular location">
    <subcellularLocation>
        <location evidence="1">Cell membrane</location>
        <topology evidence="1">Multi-pass membrane protein</topology>
    </subcellularLocation>
</comment>
<name>A0A1I1SCR6_9RHOB</name>
<dbReference type="OrthoDB" id="3579489at2"/>
<dbReference type="InterPro" id="IPR011606">
    <property type="entry name" value="Brnchd-chn_aa_trnsp_permease"/>
</dbReference>
<evidence type="ECO:0000256" key="8">
    <source>
        <dbReference type="SAM" id="Phobius"/>
    </source>
</evidence>
<keyword evidence="6 8" id="KW-1133">Transmembrane helix</keyword>
<keyword evidence="4" id="KW-1003">Cell membrane</keyword>
<reference evidence="9 10" key="1">
    <citation type="submission" date="2016-10" db="EMBL/GenBank/DDBJ databases">
        <authorList>
            <person name="Varghese N."/>
            <person name="Submissions S."/>
        </authorList>
    </citation>
    <scope>NUCLEOTIDE SEQUENCE [LARGE SCALE GENOMIC DNA]</scope>
    <source>
        <strain evidence="10">YIM D21,KCTC 23444,ACCC 10710</strain>
    </source>
</reference>
<evidence type="ECO:0000256" key="6">
    <source>
        <dbReference type="ARBA" id="ARBA00022989"/>
    </source>
</evidence>
<dbReference type="EMBL" id="FOMS01000001">
    <property type="protein sequence ID" value="SFD44285.1"/>
    <property type="molecule type" value="Genomic_DNA"/>
</dbReference>
<keyword evidence="5 8" id="KW-0812">Transmembrane</keyword>
<evidence type="ECO:0000256" key="7">
    <source>
        <dbReference type="ARBA" id="ARBA00023136"/>
    </source>
</evidence>
<evidence type="ECO:0000256" key="1">
    <source>
        <dbReference type="ARBA" id="ARBA00004651"/>
    </source>
</evidence>
<feature type="transmembrane region" description="Helical" evidence="8">
    <location>
        <begin position="187"/>
        <end position="205"/>
    </location>
</feature>
<keyword evidence="7 8" id="KW-0472">Membrane</keyword>
<sequence>MTARSFYEGARDCAPFMIIVIPFSMLFGVVAREAGLDILQTVSMAVLVIAGASQFTALALLQDNAPVVVALIGGLAVNLRMAMYSAALVPYLGHARLSTRALMAYLMVDQSFAVAVRAYEERPQMTAPQRVAYYFGCMAAICPLWYGCTFLGAVIGEALPEALSLDFAVPVCFIALLAPLLRSGPHIVAAFVSAVTALAFAWLPWKLGLVIAAPAAMVAGAQCELWLARRRAA</sequence>
<feature type="transmembrane region" description="Helical" evidence="8">
    <location>
        <begin position="68"/>
        <end position="89"/>
    </location>
</feature>
<evidence type="ECO:0000313" key="9">
    <source>
        <dbReference type="EMBL" id="SFD44285.1"/>
    </source>
</evidence>
<evidence type="ECO:0000256" key="4">
    <source>
        <dbReference type="ARBA" id="ARBA00022475"/>
    </source>
</evidence>
<evidence type="ECO:0000256" key="2">
    <source>
        <dbReference type="ARBA" id="ARBA00010735"/>
    </source>
</evidence>
<dbReference type="Pfam" id="PF03591">
    <property type="entry name" value="AzlC"/>
    <property type="match status" value="1"/>
</dbReference>
<feature type="transmembrane region" description="Helical" evidence="8">
    <location>
        <begin position="162"/>
        <end position="180"/>
    </location>
</feature>
<feature type="transmembrane region" description="Helical" evidence="8">
    <location>
        <begin position="211"/>
        <end position="228"/>
    </location>
</feature>
<dbReference type="PANTHER" id="PTHR34979">
    <property type="entry name" value="INNER MEMBRANE PROTEIN YGAZ"/>
    <property type="match status" value="1"/>
</dbReference>
<comment type="similarity">
    <text evidence="2">Belongs to the AzlC family.</text>
</comment>
<proteinExistence type="inferred from homology"/>
<dbReference type="GO" id="GO:0005886">
    <property type="term" value="C:plasma membrane"/>
    <property type="evidence" value="ECO:0007669"/>
    <property type="project" value="UniProtKB-SubCell"/>
</dbReference>
<dbReference type="Proteomes" id="UP000325289">
    <property type="component" value="Unassembled WGS sequence"/>
</dbReference>
<keyword evidence="3" id="KW-0813">Transport</keyword>
<feature type="transmembrane region" description="Helical" evidence="8">
    <location>
        <begin position="12"/>
        <end position="32"/>
    </location>
</feature>
<feature type="transmembrane region" description="Helical" evidence="8">
    <location>
        <begin position="101"/>
        <end position="119"/>
    </location>
</feature>
<feature type="transmembrane region" description="Helical" evidence="8">
    <location>
        <begin position="38"/>
        <end position="61"/>
    </location>
</feature>
<dbReference type="GO" id="GO:1903785">
    <property type="term" value="P:L-valine transmembrane transport"/>
    <property type="evidence" value="ECO:0007669"/>
    <property type="project" value="TreeGrafter"/>
</dbReference>
<dbReference type="PANTHER" id="PTHR34979:SF1">
    <property type="entry name" value="INNER MEMBRANE PROTEIN YGAZ"/>
    <property type="match status" value="1"/>
</dbReference>
<accession>A0A1I1SCR6</accession>
<keyword evidence="10" id="KW-1185">Reference proteome</keyword>
<evidence type="ECO:0000256" key="5">
    <source>
        <dbReference type="ARBA" id="ARBA00022692"/>
    </source>
</evidence>
<feature type="transmembrane region" description="Helical" evidence="8">
    <location>
        <begin position="131"/>
        <end position="156"/>
    </location>
</feature>
<evidence type="ECO:0000313" key="10">
    <source>
        <dbReference type="Proteomes" id="UP000325289"/>
    </source>
</evidence>